<evidence type="ECO:0000256" key="2">
    <source>
        <dbReference type="ARBA" id="ARBA00009594"/>
    </source>
</evidence>
<dbReference type="InterPro" id="IPR016135">
    <property type="entry name" value="UBQ-conjugating_enzyme/RWD"/>
</dbReference>
<evidence type="ECO:0000256" key="3">
    <source>
        <dbReference type="ARBA" id="ARBA00022448"/>
    </source>
</evidence>
<dbReference type="Gene3D" id="6.10.140.820">
    <property type="match status" value="1"/>
</dbReference>
<dbReference type="GO" id="GO:0015031">
    <property type="term" value="P:protein transport"/>
    <property type="evidence" value="ECO:0007669"/>
    <property type="project" value="UniProtKB-UniRule"/>
</dbReference>
<dbReference type="GO" id="GO:0000813">
    <property type="term" value="C:ESCRT I complex"/>
    <property type="evidence" value="ECO:0007669"/>
    <property type="project" value="TreeGrafter"/>
</dbReference>
<dbReference type="Proteomes" id="UP000053237">
    <property type="component" value="Unassembled WGS sequence"/>
</dbReference>
<dbReference type="OrthoDB" id="306304at2759"/>
<dbReference type="GO" id="GO:0008333">
    <property type="term" value="P:endosome to lysosome transport"/>
    <property type="evidence" value="ECO:0007669"/>
    <property type="project" value="TreeGrafter"/>
</dbReference>
<evidence type="ECO:0000259" key="9">
    <source>
        <dbReference type="PROSITE" id="PS51322"/>
    </source>
</evidence>
<proteinExistence type="inferred from homology"/>
<dbReference type="PANTHER" id="PTHR23306:SF3">
    <property type="entry name" value="TUMOR SUPPRESSOR PROTEIN 101"/>
    <property type="match status" value="1"/>
</dbReference>
<dbReference type="Pfam" id="PF09454">
    <property type="entry name" value="Vps23_core"/>
    <property type="match status" value="1"/>
</dbReference>
<keyword evidence="11" id="KW-1185">Reference proteome</keyword>
<dbReference type="InterPro" id="IPR052070">
    <property type="entry name" value="ESCRT-I_UEV_domain"/>
</dbReference>
<comment type="subcellular location">
    <subcellularLocation>
        <location evidence="1">Endosome</location>
    </subcellularLocation>
</comment>
<evidence type="ECO:0000313" key="10">
    <source>
        <dbReference type="EMBL" id="CCI41494.1"/>
    </source>
</evidence>
<dbReference type="PROSITE" id="PS51322">
    <property type="entry name" value="UEV"/>
    <property type="match status" value="1"/>
</dbReference>
<evidence type="ECO:0000259" key="8">
    <source>
        <dbReference type="PROSITE" id="PS51312"/>
    </source>
</evidence>
<dbReference type="EMBL" id="CAIX01000020">
    <property type="protein sequence ID" value="CCI41494.1"/>
    <property type="molecule type" value="Genomic_DNA"/>
</dbReference>
<evidence type="ECO:0000256" key="6">
    <source>
        <dbReference type="ARBA" id="ARBA00023054"/>
    </source>
</evidence>
<dbReference type="PANTHER" id="PTHR23306">
    <property type="entry name" value="TUMOR SUSCEPTIBILITY GENE 101 PROTEIN-RELATED"/>
    <property type="match status" value="1"/>
</dbReference>
<dbReference type="SUPFAM" id="SSF140111">
    <property type="entry name" value="Endosomal sorting complex assembly domain"/>
    <property type="match status" value="1"/>
</dbReference>
<evidence type="ECO:0000256" key="1">
    <source>
        <dbReference type="ARBA" id="ARBA00004177"/>
    </source>
</evidence>
<evidence type="ECO:0000256" key="5">
    <source>
        <dbReference type="ARBA" id="ARBA00022927"/>
    </source>
</evidence>
<organism evidence="10 11">
    <name type="scientific">Albugo candida</name>
    <dbReference type="NCBI Taxonomy" id="65357"/>
    <lineage>
        <taxon>Eukaryota</taxon>
        <taxon>Sar</taxon>
        <taxon>Stramenopiles</taxon>
        <taxon>Oomycota</taxon>
        <taxon>Peronosporomycetes</taxon>
        <taxon>Albuginales</taxon>
        <taxon>Albuginaceae</taxon>
        <taxon>Albugo</taxon>
    </lineage>
</organism>
<evidence type="ECO:0000256" key="4">
    <source>
        <dbReference type="ARBA" id="ARBA00022753"/>
    </source>
</evidence>
<gene>
    <name evidence="10" type="ORF">BN9_022780</name>
</gene>
<keyword evidence="6" id="KW-0175">Coiled coil</keyword>
<dbReference type="InterPro" id="IPR008883">
    <property type="entry name" value="UEV_N"/>
</dbReference>
<reference evidence="10 11" key="1">
    <citation type="submission" date="2012-05" db="EMBL/GenBank/DDBJ databases">
        <title>Recombination and specialization in a pathogen metapopulation.</title>
        <authorList>
            <person name="Gardiner A."/>
            <person name="Kemen E."/>
            <person name="Schultz-Larsen T."/>
            <person name="MacLean D."/>
            <person name="Van Oosterhout C."/>
            <person name="Jones J.D.G."/>
        </authorList>
    </citation>
    <scope>NUCLEOTIDE SEQUENCE [LARGE SCALE GENOMIC DNA]</scope>
    <source>
        <strain evidence="10 11">Ac Nc2</strain>
    </source>
</reference>
<dbReference type="Pfam" id="PF05743">
    <property type="entry name" value="UEV"/>
    <property type="match status" value="1"/>
</dbReference>
<dbReference type="InParanoid" id="A0A024G5B4"/>
<feature type="domain" description="UEV" evidence="9">
    <location>
        <begin position="1"/>
        <end position="143"/>
    </location>
</feature>
<dbReference type="GO" id="GO:0043130">
    <property type="term" value="F:ubiquitin binding"/>
    <property type="evidence" value="ECO:0007669"/>
    <property type="project" value="TreeGrafter"/>
</dbReference>
<accession>A0A024G5B4</accession>
<keyword evidence="3 7" id="KW-0813">Transport</keyword>
<name>A0A024G5B4_9STRA</name>
<feature type="domain" description="SB" evidence="8">
    <location>
        <begin position="291"/>
        <end position="359"/>
    </location>
</feature>
<comment type="similarity">
    <text evidence="2">Belongs to the ubiquitin-conjugating enzyme family. UEV subfamily.</text>
</comment>
<evidence type="ECO:0008006" key="12">
    <source>
        <dbReference type="Google" id="ProtNLM"/>
    </source>
</evidence>
<evidence type="ECO:0000313" key="11">
    <source>
        <dbReference type="Proteomes" id="UP000053237"/>
    </source>
</evidence>
<dbReference type="InterPro" id="IPR017916">
    <property type="entry name" value="SB_dom"/>
</dbReference>
<comment type="caution">
    <text evidence="10">The sequence shown here is derived from an EMBL/GenBank/DDBJ whole genome shotgun (WGS) entry which is preliminary data.</text>
</comment>
<dbReference type="InterPro" id="IPR037202">
    <property type="entry name" value="ESCRT_assembly_dom"/>
</dbReference>
<protein>
    <recommendedName>
        <fullName evidence="12">UEV domain-containing protein</fullName>
    </recommendedName>
</protein>
<keyword evidence="4" id="KW-0967">Endosome</keyword>
<dbReference type="CDD" id="cd11685">
    <property type="entry name" value="UEV_TSG101-like"/>
    <property type="match status" value="1"/>
</dbReference>
<dbReference type="AlphaFoldDB" id="A0A024G5B4"/>
<dbReference type="Gene3D" id="3.10.110.10">
    <property type="entry name" value="Ubiquitin Conjugating Enzyme"/>
    <property type="match status" value="1"/>
</dbReference>
<dbReference type="STRING" id="65357.A0A024G5B4"/>
<dbReference type="PROSITE" id="PS51312">
    <property type="entry name" value="SB"/>
    <property type="match status" value="1"/>
</dbReference>
<sequence>MELDRLLSSLHTYFQKTRVRNDVFDVLNQITSLLPASGIFTYNDGSSGNHLFLAGTIPIYFRNDRYNIPVEIWIVETYPMAPPVCFVRPTAEMMIRPRHPHVSKEGFIVVPYLTDWQENNTLVELVAQLSSIFGGIPPVFQRPKHEMTSEIEEKDHTQWTEDRSSRIRNDCESQRLSSSFHSIDLESQRISDDDRVKRNLKMDVIAEIQLRVQQCFQDIKDDIDLQMEHQIQLKKSKTRVEEGIVSLQRHCEQLTKRKEVLMQQNARADEWLRHYDTNTQVDIDSIILPKDSLTTQLLLALADYHSCEDALYYLDRCLSNGNIAFDLYLKQIRKLSTKQFLSLALAQKLAQLQREKPPRH</sequence>
<evidence type="ECO:0000256" key="7">
    <source>
        <dbReference type="PROSITE-ProRule" id="PRU00644"/>
    </source>
</evidence>
<keyword evidence="5 7" id="KW-0653">Protein transport</keyword>
<dbReference type="SUPFAM" id="SSF54495">
    <property type="entry name" value="UBC-like"/>
    <property type="match status" value="1"/>
</dbReference>